<sequence>MTSTRIHNKHGAVLSLAAASVISLAGLFGLLATAPVARADASDDKFLALLKKDDINHTSTPAAIAAGRKVCEYLDTGMNLTNVEQDVENSSGLPDYDTGFFVGAAIKAYCPQFMPDVRSLPTAPPPSPGDQPSPPPQNS</sequence>
<evidence type="ECO:0000259" key="2">
    <source>
        <dbReference type="Pfam" id="PF05305"/>
    </source>
</evidence>
<evidence type="ECO:0000256" key="1">
    <source>
        <dbReference type="SAM" id="MobiDB-lite"/>
    </source>
</evidence>
<evidence type="ECO:0000313" key="3">
    <source>
        <dbReference type="EMBL" id="SPM38425.1"/>
    </source>
</evidence>
<dbReference type="Pfam" id="PF05305">
    <property type="entry name" value="DUF732"/>
    <property type="match status" value="1"/>
</dbReference>
<protein>
    <recommendedName>
        <fullName evidence="2">DUF732 domain-containing protein</fullName>
    </recommendedName>
</protein>
<reference evidence="3 4" key="1">
    <citation type="submission" date="2017-01" db="EMBL/GenBank/DDBJ databases">
        <authorList>
            <consortium name="Urmite Genomes"/>
        </authorList>
    </citation>
    <scope>NUCLEOTIDE SEQUENCE [LARGE SCALE GENOMIC DNA]</scope>
    <source>
        <strain evidence="3 4">AB215</strain>
    </source>
</reference>
<feature type="region of interest" description="Disordered" evidence="1">
    <location>
        <begin position="117"/>
        <end position="139"/>
    </location>
</feature>
<dbReference type="Proteomes" id="UP000240424">
    <property type="component" value="Unassembled WGS sequence"/>
</dbReference>
<dbReference type="EMBL" id="FUEZ01000003">
    <property type="protein sequence ID" value="SPM38425.1"/>
    <property type="molecule type" value="Genomic_DNA"/>
</dbReference>
<dbReference type="RefSeq" id="WP_077077396.1">
    <property type="nucleotide sequence ID" value="NZ_FUEZ01000003.1"/>
</dbReference>
<name>A0A2U3P421_9MYCO</name>
<dbReference type="InterPro" id="IPR007969">
    <property type="entry name" value="DUF732"/>
</dbReference>
<evidence type="ECO:0000313" key="4">
    <source>
        <dbReference type="Proteomes" id="UP000240424"/>
    </source>
</evidence>
<gene>
    <name evidence="3" type="ORF">MNAB215_602</name>
</gene>
<keyword evidence="4" id="KW-1185">Reference proteome</keyword>
<proteinExistence type="predicted"/>
<organism evidence="3 4">
    <name type="scientific">Mycobacterium numidiamassiliense</name>
    <dbReference type="NCBI Taxonomy" id="1841861"/>
    <lineage>
        <taxon>Bacteria</taxon>
        <taxon>Bacillati</taxon>
        <taxon>Actinomycetota</taxon>
        <taxon>Actinomycetes</taxon>
        <taxon>Mycobacteriales</taxon>
        <taxon>Mycobacteriaceae</taxon>
        <taxon>Mycobacterium</taxon>
    </lineage>
</organism>
<accession>A0A2U3P421</accession>
<feature type="compositionally biased region" description="Pro residues" evidence="1">
    <location>
        <begin position="122"/>
        <end position="139"/>
    </location>
</feature>
<dbReference type="AlphaFoldDB" id="A0A2U3P421"/>
<dbReference type="OrthoDB" id="4734115at2"/>
<feature type="domain" description="DUF732" evidence="2">
    <location>
        <begin position="43"/>
        <end position="112"/>
    </location>
</feature>